<dbReference type="GeneID" id="93583735"/>
<proteinExistence type="predicted"/>
<evidence type="ECO:0000313" key="3">
    <source>
        <dbReference type="Proteomes" id="UP000283090"/>
    </source>
</evidence>
<accession>A0A437A7P7</accession>
<evidence type="ECO:0000256" key="1">
    <source>
        <dbReference type="SAM" id="MobiDB-lite"/>
    </source>
</evidence>
<dbReference type="VEuPathDB" id="FungiDB:DFL_001424"/>
<dbReference type="EMBL" id="SAEB01000003">
    <property type="protein sequence ID" value="RVD87181.1"/>
    <property type="molecule type" value="Genomic_DNA"/>
</dbReference>
<comment type="caution">
    <text evidence="2">The sequence shown here is derived from an EMBL/GenBank/DDBJ whole genome shotgun (WGS) entry which is preliminary data.</text>
</comment>
<dbReference type="AlphaFoldDB" id="A0A437A7P7"/>
<dbReference type="Proteomes" id="UP000283090">
    <property type="component" value="Unassembled WGS sequence"/>
</dbReference>
<keyword evidence="3" id="KW-1185">Reference proteome</keyword>
<gene>
    <name evidence="2" type="ORF">DFL_001424</name>
</gene>
<name>A0A437A7P7_ARTFL</name>
<organism evidence="2 3">
    <name type="scientific">Arthrobotrys flagrans</name>
    <name type="common">Nematode-trapping fungus</name>
    <name type="synonym">Trichothecium flagrans</name>
    <dbReference type="NCBI Taxonomy" id="97331"/>
    <lineage>
        <taxon>Eukaryota</taxon>
        <taxon>Fungi</taxon>
        <taxon>Dikarya</taxon>
        <taxon>Ascomycota</taxon>
        <taxon>Pezizomycotina</taxon>
        <taxon>Orbiliomycetes</taxon>
        <taxon>Orbiliales</taxon>
        <taxon>Orbiliaceae</taxon>
        <taxon>Arthrobotrys</taxon>
    </lineage>
</organism>
<feature type="compositionally biased region" description="Basic and acidic residues" evidence="1">
    <location>
        <begin position="27"/>
        <end position="37"/>
    </location>
</feature>
<protein>
    <submittedName>
        <fullName evidence="2">Uncharacterized protein</fullName>
    </submittedName>
</protein>
<dbReference type="RefSeq" id="XP_067492725.1">
    <property type="nucleotide sequence ID" value="XM_067630042.1"/>
</dbReference>
<feature type="region of interest" description="Disordered" evidence="1">
    <location>
        <begin position="27"/>
        <end position="57"/>
    </location>
</feature>
<evidence type="ECO:0000313" key="2">
    <source>
        <dbReference type="EMBL" id="RVD87181.1"/>
    </source>
</evidence>
<reference evidence="2 3" key="1">
    <citation type="submission" date="2019-01" db="EMBL/GenBank/DDBJ databases">
        <title>Intercellular communication is required for trap formation in the nematode-trapping fungus Duddingtonia flagrans.</title>
        <authorList>
            <person name="Youssar L."/>
            <person name="Wernet V."/>
            <person name="Hensel N."/>
            <person name="Hildebrandt H.-G."/>
            <person name="Fischer R."/>
        </authorList>
    </citation>
    <scope>NUCLEOTIDE SEQUENCE [LARGE SCALE GENOMIC DNA]</scope>
    <source>
        <strain evidence="2 3">CBS H-5679</strain>
    </source>
</reference>
<sequence>MLVRREQKSQRPVEKVEAVVEMLVVREQPRSNEKAPRDAQSNSRLHSRNKPAVGAYLDEYLPKEHKALASK</sequence>